<keyword evidence="3" id="KW-1185">Reference proteome</keyword>
<gene>
    <name evidence="2" type="ORF">JOC73_000073</name>
</gene>
<evidence type="ECO:0000259" key="1">
    <source>
        <dbReference type="Pfam" id="PF07085"/>
    </source>
</evidence>
<keyword evidence="2" id="KW-0808">Transferase</keyword>
<comment type="caution">
    <text evidence="2">The sequence shown here is derived from an EMBL/GenBank/DDBJ whole genome shotgun (WGS) entry which is preliminary data.</text>
</comment>
<dbReference type="RefSeq" id="WP_204399856.1">
    <property type="nucleotide sequence ID" value="NZ_JAFBEE010000001.1"/>
</dbReference>
<protein>
    <submittedName>
        <fullName evidence="2">Serine kinase of HPr protein (Carbohydrate metabolism regulator)</fullName>
    </submittedName>
</protein>
<dbReference type="InterPro" id="IPR010766">
    <property type="entry name" value="DRTGG"/>
</dbReference>
<proteinExistence type="predicted"/>
<dbReference type="Pfam" id="PF07085">
    <property type="entry name" value="DRTGG"/>
    <property type="match status" value="1"/>
</dbReference>
<evidence type="ECO:0000313" key="3">
    <source>
        <dbReference type="Proteomes" id="UP001314796"/>
    </source>
</evidence>
<dbReference type="Proteomes" id="UP001314796">
    <property type="component" value="Unassembled WGS sequence"/>
</dbReference>
<evidence type="ECO:0000313" key="2">
    <source>
        <dbReference type="EMBL" id="MBM7613565.1"/>
    </source>
</evidence>
<reference evidence="2 3" key="1">
    <citation type="submission" date="2021-01" db="EMBL/GenBank/DDBJ databases">
        <title>Genomic Encyclopedia of Type Strains, Phase IV (KMG-IV): sequencing the most valuable type-strain genomes for metagenomic binning, comparative biology and taxonomic classification.</title>
        <authorList>
            <person name="Goeker M."/>
        </authorList>
    </citation>
    <scope>NUCLEOTIDE SEQUENCE [LARGE SCALE GENOMIC DNA]</scope>
    <source>
        <strain evidence="2 3">DSM 25890</strain>
    </source>
</reference>
<dbReference type="EMBL" id="JAFBEE010000001">
    <property type="protein sequence ID" value="MBM7613565.1"/>
    <property type="molecule type" value="Genomic_DNA"/>
</dbReference>
<dbReference type="Gene3D" id="3.40.1390.20">
    <property type="entry name" value="HprK N-terminal domain-like"/>
    <property type="match status" value="1"/>
</dbReference>
<dbReference type="SUPFAM" id="SSF75138">
    <property type="entry name" value="HprK N-terminal domain-like"/>
    <property type="match status" value="1"/>
</dbReference>
<name>A0ABS2NKU4_9FIRM</name>
<sequence length="115" mass="12563">MLRVNTLVEKLQLEVVAGADGLEKEVKGMYVGDLLSWVMANIRNGNCWITIQTHVNVIAVALLGEASCIIIPEKAEIDEATIEKANIENIPLLRSPLSAYELALQFGKLDSDGNQ</sequence>
<keyword evidence="2" id="KW-0418">Kinase</keyword>
<dbReference type="GO" id="GO:0016301">
    <property type="term" value="F:kinase activity"/>
    <property type="evidence" value="ECO:0007669"/>
    <property type="project" value="UniProtKB-KW"/>
</dbReference>
<feature type="domain" description="DRTGG" evidence="1">
    <location>
        <begin position="7"/>
        <end position="103"/>
    </location>
</feature>
<dbReference type="InterPro" id="IPR028979">
    <property type="entry name" value="Ser_kin/Pase_Hpr-like_N_sf"/>
</dbReference>
<organism evidence="2 3">
    <name type="scientific">Alkaliphilus hydrothermalis</name>
    <dbReference type="NCBI Taxonomy" id="1482730"/>
    <lineage>
        <taxon>Bacteria</taxon>
        <taxon>Bacillati</taxon>
        <taxon>Bacillota</taxon>
        <taxon>Clostridia</taxon>
        <taxon>Peptostreptococcales</taxon>
        <taxon>Natronincolaceae</taxon>
        <taxon>Alkaliphilus</taxon>
    </lineage>
</organism>
<accession>A0ABS2NKU4</accession>